<name>A0A2Z4IEW6_9BACT</name>
<dbReference type="EMBL" id="CP030041">
    <property type="protein sequence ID" value="AWW29405.1"/>
    <property type="molecule type" value="Genomic_DNA"/>
</dbReference>
<accession>A0A2Z4IEW6</accession>
<dbReference type="OrthoDB" id="332044at2"/>
<keyword evidence="3" id="KW-1185">Reference proteome</keyword>
<feature type="transmembrane region" description="Helical" evidence="1">
    <location>
        <begin position="149"/>
        <end position="172"/>
    </location>
</feature>
<feature type="transmembrane region" description="Helical" evidence="1">
    <location>
        <begin position="6"/>
        <end position="29"/>
    </location>
</feature>
<dbReference type="Proteomes" id="UP000248688">
    <property type="component" value="Chromosome"/>
</dbReference>
<dbReference type="AlphaFoldDB" id="A0A2Z4IEW6"/>
<keyword evidence="1" id="KW-1133">Transmembrane helix</keyword>
<feature type="transmembrane region" description="Helical" evidence="1">
    <location>
        <begin position="105"/>
        <end position="129"/>
    </location>
</feature>
<proteinExistence type="predicted"/>
<reference evidence="2 3" key="1">
    <citation type="submission" date="2018-06" db="EMBL/GenBank/DDBJ databases">
        <title>Echinicola strongylocentroti sp. nov., isolated from a sea urchin Strongylocentrotus intermedius.</title>
        <authorList>
            <person name="Bae S.S."/>
        </authorList>
    </citation>
    <scope>NUCLEOTIDE SEQUENCE [LARGE SCALE GENOMIC DNA]</scope>
    <source>
        <strain evidence="2 3">MEBiC08714</strain>
    </source>
</reference>
<evidence type="ECO:0000256" key="1">
    <source>
        <dbReference type="SAM" id="Phobius"/>
    </source>
</evidence>
<feature type="transmembrane region" description="Helical" evidence="1">
    <location>
        <begin position="67"/>
        <end position="85"/>
    </location>
</feature>
<feature type="transmembrane region" description="Helical" evidence="1">
    <location>
        <begin position="41"/>
        <end position="61"/>
    </location>
</feature>
<keyword evidence="1" id="KW-0472">Membrane</keyword>
<gene>
    <name evidence="2" type="ORF">DN752_04180</name>
</gene>
<keyword evidence="1" id="KW-0812">Transmembrane</keyword>
<dbReference type="RefSeq" id="WP_112782820.1">
    <property type="nucleotide sequence ID" value="NZ_CP030041.1"/>
</dbReference>
<organism evidence="2 3">
    <name type="scientific">Echinicola strongylocentroti</name>
    <dbReference type="NCBI Taxonomy" id="1795355"/>
    <lineage>
        <taxon>Bacteria</taxon>
        <taxon>Pseudomonadati</taxon>
        <taxon>Bacteroidota</taxon>
        <taxon>Cytophagia</taxon>
        <taxon>Cytophagales</taxon>
        <taxon>Cyclobacteriaceae</taxon>
        <taxon>Echinicola</taxon>
    </lineage>
</organism>
<dbReference type="KEGG" id="est:DN752_04180"/>
<protein>
    <submittedName>
        <fullName evidence="2">Uncharacterized protein</fullName>
    </submittedName>
</protein>
<evidence type="ECO:0000313" key="3">
    <source>
        <dbReference type="Proteomes" id="UP000248688"/>
    </source>
</evidence>
<evidence type="ECO:0000313" key="2">
    <source>
        <dbReference type="EMBL" id="AWW29405.1"/>
    </source>
</evidence>
<sequence length="189" mass="21723">MEAAIITTLILLILFALLATYDGLYLHLVKYRLYEHADSRFEHITHTVRAILFPLTLIFFYLSRGDLFFYIGLVLILLDILALGIDAYSEKESRNFMGGLPQREYILHLFVNGFHFAAISVFLVLKLKINENGIEIVHNADNISNYPTFVWFVQNLIPGAVMMGLLHTALIFKAIKKRWNAVLNKFSDN</sequence>